<evidence type="ECO:0000256" key="1">
    <source>
        <dbReference type="ARBA" id="ARBA00004418"/>
    </source>
</evidence>
<evidence type="ECO:0000256" key="6">
    <source>
        <dbReference type="ARBA" id="ARBA00023008"/>
    </source>
</evidence>
<evidence type="ECO:0000256" key="7">
    <source>
        <dbReference type="PIRSR" id="PIRSR602386-1"/>
    </source>
</evidence>
<dbReference type="Gene3D" id="2.60.40.420">
    <property type="entry name" value="Cupredoxins - blue copper proteins"/>
    <property type="match status" value="1"/>
</dbReference>
<organism evidence="10 11">
    <name type="scientific">Nitrososphaera viennensis EN76</name>
    <dbReference type="NCBI Taxonomy" id="926571"/>
    <lineage>
        <taxon>Archaea</taxon>
        <taxon>Nitrososphaerota</taxon>
        <taxon>Nitrososphaeria</taxon>
        <taxon>Nitrososphaerales</taxon>
        <taxon>Nitrososphaeraceae</taxon>
        <taxon>Nitrososphaera</taxon>
    </lineage>
</organism>
<dbReference type="InterPro" id="IPR000923">
    <property type="entry name" value="BlueCu_1"/>
</dbReference>
<keyword evidence="2" id="KW-0813">Transport</keyword>
<dbReference type="PANTHER" id="PTHR36507">
    <property type="entry name" value="BLL1555 PROTEIN"/>
    <property type="match status" value="1"/>
</dbReference>
<dbReference type="Gene3D" id="2.60.40.10">
    <property type="entry name" value="Immunoglobulins"/>
    <property type="match status" value="1"/>
</dbReference>
<dbReference type="InterPro" id="IPR052721">
    <property type="entry name" value="ET_Amicyanin"/>
</dbReference>
<feature type="binding site" evidence="7">
    <location>
        <position position="357"/>
    </location>
    <ligand>
        <name>Cu cation</name>
        <dbReference type="ChEBI" id="CHEBI:23378"/>
    </ligand>
</feature>
<comment type="cofactor">
    <cofactor evidence="7">
        <name>Cu cation</name>
        <dbReference type="ChEBI" id="CHEBI:23378"/>
    </cofactor>
    <text evidence="7">Binds 1 copper ion per subunit.</text>
</comment>
<dbReference type="InterPro" id="IPR008972">
    <property type="entry name" value="Cupredoxin"/>
</dbReference>
<dbReference type="PANTHER" id="PTHR36507:SF1">
    <property type="entry name" value="BLL1555 PROTEIN"/>
    <property type="match status" value="1"/>
</dbReference>
<reference evidence="10 11" key="1">
    <citation type="journal article" date="2014" name="Int. J. Syst. Evol. Microbiol.">
        <title>Nitrososphaera viennensis gen. nov., sp. nov., an aerobic and mesophilic, ammonia-oxidizing archaeon from soil and a member of the archaeal phylum Thaumarchaeota.</title>
        <authorList>
            <person name="Stieglmeier M."/>
            <person name="Klingl A."/>
            <person name="Alves R.J."/>
            <person name="Rittmann S.K."/>
            <person name="Melcher M."/>
            <person name="Leisch N."/>
            <person name="Schleper C."/>
        </authorList>
    </citation>
    <scope>NUCLEOTIDE SEQUENCE [LARGE SCALE GENOMIC DNA]</scope>
    <source>
        <strain evidence="10">EN76</strain>
    </source>
</reference>
<dbReference type="GO" id="GO:0009055">
    <property type="term" value="F:electron transfer activity"/>
    <property type="evidence" value="ECO:0007669"/>
    <property type="project" value="InterPro"/>
</dbReference>
<evidence type="ECO:0000313" key="10">
    <source>
        <dbReference type="EMBL" id="AIC17267.1"/>
    </source>
</evidence>
<dbReference type="HOGENOM" id="CLU_747260_0_0_2"/>
<dbReference type="PRINTS" id="PR00155">
    <property type="entry name" value="AMICYANIN"/>
</dbReference>
<feature type="domain" description="Blue (type 1) copper" evidence="9">
    <location>
        <begin position="292"/>
        <end position="370"/>
    </location>
</feature>
<dbReference type="GO" id="GO:0042597">
    <property type="term" value="C:periplasmic space"/>
    <property type="evidence" value="ECO:0007669"/>
    <property type="project" value="UniProtKB-SubCell"/>
</dbReference>
<evidence type="ECO:0000256" key="3">
    <source>
        <dbReference type="ARBA" id="ARBA00022723"/>
    </source>
</evidence>
<keyword evidence="6 7" id="KW-0186">Copper</keyword>
<accession>A0A060HW67</accession>
<dbReference type="SUPFAM" id="SSF49503">
    <property type="entry name" value="Cupredoxins"/>
    <property type="match status" value="1"/>
</dbReference>
<dbReference type="InterPro" id="IPR014756">
    <property type="entry name" value="Ig_E-set"/>
</dbReference>
<dbReference type="Pfam" id="PF00127">
    <property type="entry name" value="Copper-bind"/>
    <property type="match status" value="1"/>
</dbReference>
<dbReference type="OrthoDB" id="11836at2157"/>
<evidence type="ECO:0000256" key="8">
    <source>
        <dbReference type="SAM" id="MobiDB-lite"/>
    </source>
</evidence>
<keyword evidence="4" id="KW-0574">Periplasm</keyword>
<feature type="binding site" evidence="7">
    <location>
        <position position="316"/>
    </location>
    <ligand>
        <name>Cu cation</name>
        <dbReference type="ChEBI" id="CHEBI:23378"/>
    </ligand>
</feature>
<dbReference type="KEGG" id="nvn:NVIE_029900"/>
<dbReference type="Proteomes" id="UP000027093">
    <property type="component" value="Chromosome"/>
</dbReference>
<name>A0A060HW67_9ARCH</name>
<dbReference type="GeneID" id="74948224"/>
<gene>
    <name evidence="10" type="ORF">NVIE_029900</name>
</gene>
<dbReference type="Gene3D" id="2.60.40.650">
    <property type="match status" value="1"/>
</dbReference>
<dbReference type="InterPro" id="IPR013783">
    <property type="entry name" value="Ig-like_fold"/>
</dbReference>
<feature type="compositionally biased region" description="Basic and acidic residues" evidence="8">
    <location>
        <begin position="36"/>
        <end position="52"/>
    </location>
</feature>
<evidence type="ECO:0000313" key="11">
    <source>
        <dbReference type="Proteomes" id="UP000027093"/>
    </source>
</evidence>
<dbReference type="STRING" id="926571.NVIE_029900"/>
<comment type="subcellular location">
    <subcellularLocation>
        <location evidence="1">Periplasm</location>
    </subcellularLocation>
</comment>
<proteinExistence type="predicted"/>
<evidence type="ECO:0000256" key="5">
    <source>
        <dbReference type="ARBA" id="ARBA00022982"/>
    </source>
</evidence>
<dbReference type="AlphaFoldDB" id="A0A060HW67"/>
<dbReference type="SUPFAM" id="SSF81296">
    <property type="entry name" value="E set domains"/>
    <property type="match status" value="2"/>
</dbReference>
<sequence length="370" mass="39791">MQRRPLLMLLLVASFFFFFFVLAMPSASSSPVWAHSQEHGSHNNNDSCRDDNVPPSVSITLPADGYVLAGALKRTAVIDVAGVANDDGDDGCGVKKVKVQVQDSKTGRVVKPFRTAEPGQDGWSSWEYDFKVRHEGEYRITAQATDRAGNSSVDSVVLRVKSGAADSTPPEVAITAPLNGTVFLRQSAPETTFFVNGTAFDASGIGRVEVSLKNATTPATIIFDYQLATPKAPGDWSEWSYVMTIERIGDCVISARAFDSVGLEAETLIAVSDIRQTTIDILPGASIRGNPAFKPAFLIVGAGDTVTWTNRDSTSHIVTSGDPRIAEPDMVFKSGLISPGEVFSATINNPGNYQYFCAIHPYMTGEVVVE</sequence>
<keyword evidence="3 7" id="KW-0479">Metal-binding</keyword>
<keyword evidence="11" id="KW-1185">Reference proteome</keyword>
<dbReference type="GO" id="GO:0005507">
    <property type="term" value="F:copper ion binding"/>
    <property type="evidence" value="ECO:0007669"/>
    <property type="project" value="InterPro"/>
</dbReference>
<dbReference type="EMBL" id="CP007536">
    <property type="protein sequence ID" value="AIC17267.1"/>
    <property type="molecule type" value="Genomic_DNA"/>
</dbReference>
<keyword evidence="5" id="KW-0249">Electron transport</keyword>
<dbReference type="RefSeq" id="WP_075055859.1">
    <property type="nucleotide sequence ID" value="NZ_CP007536.1"/>
</dbReference>
<evidence type="ECO:0000256" key="4">
    <source>
        <dbReference type="ARBA" id="ARBA00022764"/>
    </source>
</evidence>
<protein>
    <recommendedName>
        <fullName evidence="9">Blue (type 1) copper domain-containing protein</fullName>
    </recommendedName>
</protein>
<evidence type="ECO:0000259" key="9">
    <source>
        <dbReference type="Pfam" id="PF00127"/>
    </source>
</evidence>
<dbReference type="InterPro" id="IPR002386">
    <property type="entry name" value="Amicyanin/Pseudoazurin"/>
</dbReference>
<feature type="region of interest" description="Disordered" evidence="8">
    <location>
        <begin position="32"/>
        <end position="54"/>
    </location>
</feature>
<evidence type="ECO:0000256" key="2">
    <source>
        <dbReference type="ARBA" id="ARBA00022448"/>
    </source>
</evidence>
<feature type="binding site" evidence="7">
    <location>
        <position position="360"/>
    </location>
    <ligand>
        <name>Cu cation</name>
        <dbReference type="ChEBI" id="CHEBI:23378"/>
    </ligand>
</feature>